<dbReference type="Pfam" id="PF03773">
    <property type="entry name" value="ArsP_1"/>
    <property type="match status" value="1"/>
</dbReference>
<feature type="transmembrane region" description="Helical" evidence="7">
    <location>
        <begin position="7"/>
        <end position="24"/>
    </location>
</feature>
<evidence type="ECO:0000313" key="8">
    <source>
        <dbReference type="EMBL" id="PRR80451.1"/>
    </source>
</evidence>
<keyword evidence="5 7" id="KW-1133">Transmembrane helix</keyword>
<reference evidence="8 9" key="1">
    <citation type="submission" date="2018-03" db="EMBL/GenBank/DDBJ databases">
        <title>Genome sequence of Clostridium vincentii DSM 10228.</title>
        <authorList>
            <person name="Poehlein A."/>
            <person name="Daniel R."/>
        </authorList>
    </citation>
    <scope>NUCLEOTIDE SEQUENCE [LARGE SCALE GENOMIC DNA]</scope>
    <source>
        <strain evidence="8 9">DSM 10228</strain>
    </source>
</reference>
<comment type="similarity">
    <text evidence="2">Belongs to the UPF0718 family.</text>
</comment>
<dbReference type="EMBL" id="PVXQ01000045">
    <property type="protein sequence ID" value="PRR80451.1"/>
    <property type="molecule type" value="Genomic_DNA"/>
</dbReference>
<feature type="transmembrane region" description="Helical" evidence="7">
    <location>
        <begin position="144"/>
        <end position="162"/>
    </location>
</feature>
<dbReference type="InterPro" id="IPR005524">
    <property type="entry name" value="DUF318"/>
</dbReference>
<evidence type="ECO:0000256" key="2">
    <source>
        <dbReference type="ARBA" id="ARBA00006386"/>
    </source>
</evidence>
<name>A0A2T0B975_9CLOT</name>
<evidence type="ECO:0000313" key="9">
    <source>
        <dbReference type="Proteomes" id="UP000239471"/>
    </source>
</evidence>
<dbReference type="GO" id="GO:0005886">
    <property type="term" value="C:plasma membrane"/>
    <property type="evidence" value="ECO:0007669"/>
    <property type="project" value="UniProtKB-SubCell"/>
</dbReference>
<evidence type="ECO:0000256" key="7">
    <source>
        <dbReference type="SAM" id="Phobius"/>
    </source>
</evidence>
<feature type="transmembrane region" description="Helical" evidence="7">
    <location>
        <begin position="110"/>
        <end position="132"/>
    </location>
</feature>
<sequence>MKNLIKRYKFFIVTIVIVGIITIFNKELGLKSLGIAGFSLKEMALVIPPVFILLGLLDIWVPKETMIKFMGEGSGIKGVILSIIIGSAAAGPLYGAFPVAAVFMKKGVKFTNILIFIGAWSTTKIPMLLFEISALGKTFALTRLAIDIPGIIIIAYILAAFTSKDEIKKIYKNAEKL</sequence>
<comment type="subcellular location">
    <subcellularLocation>
        <location evidence="1">Cell membrane</location>
        <topology evidence="1">Multi-pass membrane protein</topology>
    </subcellularLocation>
</comment>
<dbReference type="RefSeq" id="WP_106060918.1">
    <property type="nucleotide sequence ID" value="NZ_PVXQ01000045.1"/>
</dbReference>
<gene>
    <name evidence="8" type="ORF">CLVI_30270</name>
</gene>
<protein>
    <submittedName>
        <fullName evidence="8">Putative permease</fullName>
    </submittedName>
</protein>
<evidence type="ECO:0000256" key="1">
    <source>
        <dbReference type="ARBA" id="ARBA00004651"/>
    </source>
</evidence>
<accession>A0A2T0B975</accession>
<evidence type="ECO:0000256" key="3">
    <source>
        <dbReference type="ARBA" id="ARBA00022475"/>
    </source>
</evidence>
<organism evidence="8 9">
    <name type="scientific">Clostridium vincentii</name>
    <dbReference type="NCBI Taxonomy" id="52704"/>
    <lineage>
        <taxon>Bacteria</taxon>
        <taxon>Bacillati</taxon>
        <taxon>Bacillota</taxon>
        <taxon>Clostridia</taxon>
        <taxon>Eubacteriales</taxon>
        <taxon>Clostridiaceae</taxon>
        <taxon>Clostridium</taxon>
    </lineage>
</organism>
<feature type="transmembrane region" description="Helical" evidence="7">
    <location>
        <begin position="44"/>
        <end position="61"/>
    </location>
</feature>
<feature type="transmembrane region" description="Helical" evidence="7">
    <location>
        <begin position="81"/>
        <end position="104"/>
    </location>
</feature>
<keyword evidence="3" id="KW-1003">Cell membrane</keyword>
<evidence type="ECO:0000256" key="5">
    <source>
        <dbReference type="ARBA" id="ARBA00022989"/>
    </source>
</evidence>
<dbReference type="AlphaFoldDB" id="A0A2T0B975"/>
<dbReference type="OrthoDB" id="9798408at2"/>
<proteinExistence type="inferred from homology"/>
<keyword evidence="9" id="KW-1185">Reference proteome</keyword>
<keyword evidence="4 7" id="KW-0812">Transmembrane</keyword>
<evidence type="ECO:0000256" key="6">
    <source>
        <dbReference type="ARBA" id="ARBA00023136"/>
    </source>
</evidence>
<comment type="caution">
    <text evidence="8">The sequence shown here is derived from an EMBL/GenBank/DDBJ whole genome shotgun (WGS) entry which is preliminary data.</text>
</comment>
<keyword evidence="6 7" id="KW-0472">Membrane</keyword>
<dbReference type="Proteomes" id="UP000239471">
    <property type="component" value="Unassembled WGS sequence"/>
</dbReference>
<evidence type="ECO:0000256" key="4">
    <source>
        <dbReference type="ARBA" id="ARBA00022692"/>
    </source>
</evidence>